<dbReference type="Proteomes" id="UP000492820">
    <property type="component" value="Unassembled WGS sequence"/>
</dbReference>
<evidence type="ECO:0000313" key="4">
    <source>
        <dbReference type="WBParaSite" id="EgrG_001128200"/>
    </source>
</evidence>
<evidence type="ECO:0000313" key="3">
    <source>
        <dbReference type="Proteomes" id="UP000492820"/>
    </source>
</evidence>
<protein>
    <submittedName>
        <fullName evidence="2 4">Expressed protein</fullName>
    </submittedName>
</protein>
<dbReference type="AlphaFoldDB" id="A0A068WKF7"/>
<name>A0A068WKF7_ECHGR</name>
<feature type="region of interest" description="Disordered" evidence="1">
    <location>
        <begin position="1"/>
        <end position="32"/>
    </location>
</feature>
<gene>
    <name evidence="2" type="ORF">EgrG_001128200</name>
</gene>
<sequence>MLTLTNENKYQEPPKPKLNRYSKSITQTSKTKSPITLVATPRKAALPCILIGVARGKGEGEEIEGDRGPSQSIHRTVDRFARVTLSQARRERRIGERSERRK</sequence>
<reference evidence="2" key="2">
    <citation type="submission" date="2014-06" db="EMBL/GenBank/DDBJ databases">
        <authorList>
            <person name="Aslett M."/>
        </authorList>
    </citation>
    <scope>NUCLEOTIDE SEQUENCE</scope>
</reference>
<evidence type="ECO:0000256" key="1">
    <source>
        <dbReference type="SAM" id="MobiDB-lite"/>
    </source>
</evidence>
<organism evidence="2">
    <name type="scientific">Echinococcus granulosus</name>
    <name type="common">Hydatid tapeworm</name>
    <dbReference type="NCBI Taxonomy" id="6210"/>
    <lineage>
        <taxon>Eukaryota</taxon>
        <taxon>Metazoa</taxon>
        <taxon>Spiralia</taxon>
        <taxon>Lophotrochozoa</taxon>
        <taxon>Platyhelminthes</taxon>
        <taxon>Cestoda</taxon>
        <taxon>Eucestoda</taxon>
        <taxon>Cyclophyllidea</taxon>
        <taxon>Taeniidae</taxon>
        <taxon>Echinococcus</taxon>
        <taxon>Echinococcus granulosus group</taxon>
    </lineage>
</organism>
<dbReference type="EMBL" id="LK028581">
    <property type="protein sequence ID" value="CDS20601.1"/>
    <property type="molecule type" value="Genomic_DNA"/>
</dbReference>
<reference evidence="2 3" key="1">
    <citation type="journal article" date="2013" name="Nature">
        <title>The genomes of four tapeworm species reveal adaptations to parasitism.</title>
        <authorList>
            <person name="Tsai I.J."/>
            <person name="Zarowiecki M."/>
            <person name="Holroyd N."/>
            <person name="Garciarrubio A."/>
            <person name="Sanchez-Flores A."/>
            <person name="Brooks K.L."/>
            <person name="Tracey A."/>
            <person name="Bobes R.J."/>
            <person name="Fragoso G."/>
            <person name="Sciutto E."/>
            <person name="Aslett M."/>
            <person name="Beasley H."/>
            <person name="Bennett H.M."/>
            <person name="Cai J."/>
            <person name="Camicia F."/>
            <person name="Clark R."/>
            <person name="Cucher M."/>
            <person name="De Silva N."/>
            <person name="Day T.A."/>
            <person name="Deplazes P."/>
            <person name="Estrada K."/>
            <person name="Fernandez C."/>
            <person name="Holland P.W."/>
            <person name="Hou J."/>
            <person name="Hu S."/>
            <person name="Huckvale T."/>
            <person name="Hung S.S."/>
            <person name="Kamenetzky L."/>
            <person name="Keane J.A."/>
            <person name="Kiss F."/>
            <person name="Koziol U."/>
            <person name="Lambert O."/>
            <person name="Liu K."/>
            <person name="Luo X."/>
            <person name="Luo Y."/>
            <person name="Macchiaroli N."/>
            <person name="Nichol S."/>
            <person name="Paps J."/>
            <person name="Parkinson J."/>
            <person name="Pouchkina-Stantcheva N."/>
            <person name="Riddiford N."/>
            <person name="Rosenzvit M."/>
            <person name="Salinas G."/>
            <person name="Wasmuth J.D."/>
            <person name="Zamanian M."/>
            <person name="Zheng Y."/>
            <person name="Cai X."/>
            <person name="Soberon X."/>
            <person name="Olson P.D."/>
            <person name="Laclette J.P."/>
            <person name="Brehm K."/>
            <person name="Berriman M."/>
            <person name="Garciarrubio A."/>
            <person name="Bobes R.J."/>
            <person name="Fragoso G."/>
            <person name="Sanchez-Flores A."/>
            <person name="Estrada K."/>
            <person name="Cevallos M.A."/>
            <person name="Morett E."/>
            <person name="Gonzalez V."/>
            <person name="Portillo T."/>
            <person name="Ochoa-Leyva A."/>
            <person name="Jose M.V."/>
            <person name="Sciutto E."/>
            <person name="Landa A."/>
            <person name="Jimenez L."/>
            <person name="Valdes V."/>
            <person name="Carrero J.C."/>
            <person name="Larralde C."/>
            <person name="Morales-Montor J."/>
            <person name="Limon-Lason J."/>
            <person name="Soberon X."/>
            <person name="Laclette J.P."/>
        </authorList>
    </citation>
    <scope>NUCLEOTIDE SEQUENCE [LARGE SCALE GENOMIC DNA]</scope>
</reference>
<evidence type="ECO:0000313" key="2">
    <source>
        <dbReference type="EMBL" id="CDS20601.1"/>
    </source>
</evidence>
<reference evidence="4" key="3">
    <citation type="submission" date="2020-10" db="UniProtKB">
        <authorList>
            <consortium name="WormBaseParasite"/>
        </authorList>
    </citation>
    <scope>IDENTIFICATION</scope>
</reference>
<accession>A0A068WKF7</accession>
<proteinExistence type="predicted"/>
<feature type="compositionally biased region" description="Low complexity" evidence="1">
    <location>
        <begin position="22"/>
        <end position="32"/>
    </location>
</feature>
<dbReference type="WBParaSite" id="EgrG_001128200">
    <property type="protein sequence ID" value="EgrG_001128200"/>
    <property type="gene ID" value="EgrG_001128200"/>
</dbReference>